<sequence>MRTRFLVVALCVFGVIGAAFAPGCSNQAEGERCSIDNGNADCESNLECVSVSAGQYRCCPNPRTSSSSAACRGEITLNDATTPTDTGTQDGDTDTGTDAQTQDSGQDAPVDAPSDAGADADGAG</sequence>
<accession>A0ABZ2KFE4</accession>
<evidence type="ECO:0000256" key="1">
    <source>
        <dbReference type="SAM" id="MobiDB-lite"/>
    </source>
</evidence>
<feature type="signal peptide" evidence="2">
    <location>
        <begin position="1"/>
        <end position="21"/>
    </location>
</feature>
<keyword evidence="2" id="KW-0732">Signal</keyword>
<evidence type="ECO:0000256" key="2">
    <source>
        <dbReference type="SAM" id="SignalP"/>
    </source>
</evidence>
<keyword evidence="4" id="KW-1185">Reference proteome</keyword>
<evidence type="ECO:0000313" key="4">
    <source>
        <dbReference type="Proteomes" id="UP001379533"/>
    </source>
</evidence>
<protein>
    <recommendedName>
        <fullName evidence="5">Lipoprotein</fullName>
    </recommendedName>
</protein>
<name>A0ABZ2KFE4_9BACT</name>
<dbReference type="RefSeq" id="WP_394848044.1">
    <property type="nucleotide sequence ID" value="NZ_CP089982.1"/>
</dbReference>
<evidence type="ECO:0000313" key="3">
    <source>
        <dbReference type="EMBL" id="WXA97426.1"/>
    </source>
</evidence>
<evidence type="ECO:0008006" key="5">
    <source>
        <dbReference type="Google" id="ProtNLM"/>
    </source>
</evidence>
<gene>
    <name evidence="3" type="ORF">LZC95_11335</name>
</gene>
<feature type="compositionally biased region" description="Low complexity" evidence="1">
    <location>
        <begin position="79"/>
        <end position="124"/>
    </location>
</feature>
<dbReference type="Proteomes" id="UP001379533">
    <property type="component" value="Chromosome"/>
</dbReference>
<feature type="chain" id="PRO_5046802998" description="Lipoprotein" evidence="2">
    <location>
        <begin position="22"/>
        <end position="124"/>
    </location>
</feature>
<dbReference type="EMBL" id="CP089982">
    <property type="protein sequence ID" value="WXA97426.1"/>
    <property type="molecule type" value="Genomic_DNA"/>
</dbReference>
<proteinExistence type="predicted"/>
<reference evidence="3 4" key="1">
    <citation type="submission" date="2021-12" db="EMBL/GenBank/DDBJ databases">
        <title>Discovery of the Pendulisporaceae a myxobacterial family with distinct sporulation behavior and unique specialized metabolism.</title>
        <authorList>
            <person name="Garcia R."/>
            <person name="Popoff A."/>
            <person name="Bader C.D."/>
            <person name="Loehr J."/>
            <person name="Walesch S."/>
            <person name="Walt C."/>
            <person name="Boldt J."/>
            <person name="Bunk B."/>
            <person name="Haeckl F.J.F.P.J."/>
            <person name="Gunesch A.P."/>
            <person name="Birkelbach J."/>
            <person name="Nuebel U."/>
            <person name="Pietschmann T."/>
            <person name="Bach T."/>
            <person name="Mueller R."/>
        </authorList>
    </citation>
    <scope>NUCLEOTIDE SEQUENCE [LARGE SCALE GENOMIC DNA]</scope>
    <source>
        <strain evidence="3 4">MSr12523</strain>
    </source>
</reference>
<organism evidence="3 4">
    <name type="scientific">Pendulispora brunnea</name>
    <dbReference type="NCBI Taxonomy" id="2905690"/>
    <lineage>
        <taxon>Bacteria</taxon>
        <taxon>Pseudomonadati</taxon>
        <taxon>Myxococcota</taxon>
        <taxon>Myxococcia</taxon>
        <taxon>Myxococcales</taxon>
        <taxon>Sorangiineae</taxon>
        <taxon>Pendulisporaceae</taxon>
        <taxon>Pendulispora</taxon>
    </lineage>
</organism>
<feature type="region of interest" description="Disordered" evidence="1">
    <location>
        <begin position="61"/>
        <end position="124"/>
    </location>
</feature>